<feature type="domain" description="PPM-type phosphatase" evidence="1">
    <location>
        <begin position="9"/>
        <end position="243"/>
    </location>
</feature>
<accession>A0ABD4TGN2</accession>
<evidence type="ECO:0000313" key="3">
    <source>
        <dbReference type="Proteomes" id="UP001524383"/>
    </source>
</evidence>
<name>A0ABD4TGN2_9EURY</name>
<gene>
    <name evidence="2" type="ORF">FTO68_02665</name>
</gene>
<dbReference type="Proteomes" id="UP001524383">
    <property type="component" value="Unassembled WGS sequence"/>
</dbReference>
<dbReference type="EMBL" id="VOTZ01000004">
    <property type="protein sequence ID" value="MCQ1537891.1"/>
    <property type="molecule type" value="Genomic_DNA"/>
</dbReference>
<dbReference type="PROSITE" id="PS51746">
    <property type="entry name" value="PPM_2"/>
    <property type="match status" value="1"/>
</dbReference>
<evidence type="ECO:0000259" key="1">
    <source>
        <dbReference type="PROSITE" id="PS51746"/>
    </source>
</evidence>
<dbReference type="SMART" id="SM00332">
    <property type="entry name" value="PP2Cc"/>
    <property type="match status" value="1"/>
</dbReference>
<dbReference type="Pfam" id="PF13672">
    <property type="entry name" value="PP2C_2"/>
    <property type="match status" value="1"/>
</dbReference>
<dbReference type="InterPro" id="IPR036457">
    <property type="entry name" value="PPM-type-like_dom_sf"/>
</dbReference>
<organism evidence="2 3">
    <name type="scientific">Methanocalculus taiwanensis</name>
    <dbReference type="NCBI Taxonomy" id="106207"/>
    <lineage>
        <taxon>Archaea</taxon>
        <taxon>Methanobacteriati</taxon>
        <taxon>Methanobacteriota</taxon>
        <taxon>Stenosarchaea group</taxon>
        <taxon>Methanomicrobia</taxon>
        <taxon>Methanomicrobiales</taxon>
        <taxon>Methanocalculaceae</taxon>
        <taxon>Methanocalculus</taxon>
    </lineage>
</organism>
<dbReference type="InterPro" id="IPR001932">
    <property type="entry name" value="PPM-type_phosphatase-like_dom"/>
</dbReference>
<dbReference type="SMART" id="SM00331">
    <property type="entry name" value="PP2C_SIG"/>
    <property type="match status" value="1"/>
</dbReference>
<proteinExistence type="predicted"/>
<dbReference type="Gene3D" id="3.60.40.10">
    <property type="entry name" value="PPM-type phosphatase domain"/>
    <property type="match status" value="1"/>
</dbReference>
<dbReference type="RefSeq" id="WP_255331824.1">
    <property type="nucleotide sequence ID" value="NZ_VOTZ01000004.1"/>
</dbReference>
<comment type="caution">
    <text evidence="2">The sequence shown here is derived from an EMBL/GenBank/DDBJ whole genome shotgun (WGS) entry which is preliminary data.</text>
</comment>
<protein>
    <submittedName>
        <fullName evidence="2">Serine/threonine-protein phosphatase</fullName>
    </submittedName>
</protein>
<dbReference type="AlphaFoldDB" id="A0ABD4TGN2"/>
<evidence type="ECO:0000313" key="2">
    <source>
        <dbReference type="EMBL" id="MCQ1537891.1"/>
    </source>
</evidence>
<keyword evidence="3" id="KW-1185">Reference proteome</keyword>
<sequence>MIGQMVTVGSEIAGITCRGGRSANEDSYTILPLPSGYLIAVADGIGGQRAGDRASSLAISSLRDYISEHFSVGLNNEECHKILREGFSAADQAVKAAAVGDAKGMGTTLVAALIRRKIAIIAHTGDSRAYHLSGQVISVTRDHSLVADMVERGLLDPCEIIHHPLRSYITRSIGGDFIVTSTIDILHPGDVILLATDGFYEYLDEDSLVCESLRLDPADILHRLMQRVLMITKDNATAVIYRHPV</sequence>
<dbReference type="PANTHER" id="PTHR47992">
    <property type="entry name" value="PROTEIN PHOSPHATASE"/>
    <property type="match status" value="1"/>
</dbReference>
<dbReference type="InterPro" id="IPR015655">
    <property type="entry name" value="PP2C"/>
</dbReference>
<dbReference type="SUPFAM" id="SSF81606">
    <property type="entry name" value="PP2C-like"/>
    <property type="match status" value="1"/>
</dbReference>
<reference evidence="2 3" key="1">
    <citation type="submission" date="2019-08" db="EMBL/GenBank/DDBJ databases">
        <authorList>
            <person name="Chen S.-C."/>
            <person name="Lai M.-C."/>
            <person name="You Y.-T."/>
        </authorList>
    </citation>
    <scope>NUCLEOTIDE SEQUENCE [LARGE SCALE GENOMIC DNA]</scope>
    <source>
        <strain evidence="2 3">P2F9704a</strain>
    </source>
</reference>
<dbReference type="CDD" id="cd00143">
    <property type="entry name" value="PP2Cc"/>
    <property type="match status" value="1"/>
</dbReference>